<organism evidence="2 3">
    <name type="scientific">Apiotrichum porosum</name>
    <dbReference type="NCBI Taxonomy" id="105984"/>
    <lineage>
        <taxon>Eukaryota</taxon>
        <taxon>Fungi</taxon>
        <taxon>Dikarya</taxon>
        <taxon>Basidiomycota</taxon>
        <taxon>Agaricomycotina</taxon>
        <taxon>Tremellomycetes</taxon>
        <taxon>Trichosporonales</taxon>
        <taxon>Trichosporonaceae</taxon>
        <taxon>Apiotrichum</taxon>
    </lineage>
</organism>
<proteinExistence type="predicted"/>
<reference evidence="2 3" key="1">
    <citation type="submission" date="2018-11" db="EMBL/GenBank/DDBJ databases">
        <title>Genome sequence of Apiotrichum porosum DSM 27194.</title>
        <authorList>
            <person name="Aliyu H."/>
            <person name="Gorte O."/>
            <person name="Ochsenreither K."/>
        </authorList>
    </citation>
    <scope>NUCLEOTIDE SEQUENCE [LARGE SCALE GENOMIC DNA]</scope>
    <source>
        <strain evidence="2 3">DSM 27194</strain>
    </source>
</reference>
<sequence>MASKVVLVLGNTTTAGYVAELAANNASPGTVTLAIPGTPVIDQVTTVETDLSHDAIAAAFQSQFAKHGRLDSVLCAYTPPADGVKGTPGHDQTAIQWTLDPTIRALKNVLFHARRQGVKNVAVLVINGPDVLNSTAAGAIVGTWRSIQPRLEVLGCTSQLVFADADTPLAAETVAKCVSVTASHVYIVENGSVKTVSATCGEPKGFQYDRMMERNAGGLVKAENVQKFLIWLKQTRSKGLVAALLIVGGVTVKTFWATIVGVLQKVGK</sequence>
<keyword evidence="1" id="KW-0472">Membrane</keyword>
<feature type="transmembrane region" description="Helical" evidence="1">
    <location>
        <begin position="240"/>
        <end position="263"/>
    </location>
</feature>
<dbReference type="Proteomes" id="UP000279236">
    <property type="component" value="Unassembled WGS sequence"/>
</dbReference>
<accession>A0A427XHS0</accession>
<keyword evidence="1" id="KW-1133">Transmembrane helix</keyword>
<protein>
    <submittedName>
        <fullName evidence="2">Uncharacterized protein</fullName>
    </submittedName>
</protein>
<dbReference type="EMBL" id="RSCE01000012">
    <property type="protein sequence ID" value="RSH78425.1"/>
    <property type="molecule type" value="Genomic_DNA"/>
</dbReference>
<name>A0A427XHS0_9TREE</name>
<keyword evidence="3" id="KW-1185">Reference proteome</keyword>
<evidence type="ECO:0000313" key="2">
    <source>
        <dbReference type="EMBL" id="RSH78425.1"/>
    </source>
</evidence>
<dbReference type="RefSeq" id="XP_028473572.1">
    <property type="nucleotide sequence ID" value="XM_028617894.1"/>
</dbReference>
<evidence type="ECO:0000313" key="3">
    <source>
        <dbReference type="Proteomes" id="UP000279236"/>
    </source>
</evidence>
<keyword evidence="1" id="KW-0812">Transmembrane</keyword>
<dbReference type="GeneID" id="39586693"/>
<dbReference type="OrthoDB" id="10672472at2759"/>
<evidence type="ECO:0000256" key="1">
    <source>
        <dbReference type="SAM" id="Phobius"/>
    </source>
</evidence>
<comment type="caution">
    <text evidence="2">The sequence shown here is derived from an EMBL/GenBank/DDBJ whole genome shotgun (WGS) entry which is preliminary data.</text>
</comment>
<dbReference type="AlphaFoldDB" id="A0A427XHS0"/>
<gene>
    <name evidence="2" type="ORF">EHS24_002150</name>
</gene>